<protein>
    <submittedName>
        <fullName evidence="2">Uncharacterized protein</fullName>
    </submittedName>
</protein>
<feature type="region of interest" description="Disordered" evidence="1">
    <location>
        <begin position="73"/>
        <end position="124"/>
    </location>
</feature>
<feature type="non-terminal residue" evidence="2">
    <location>
        <position position="1"/>
    </location>
</feature>
<reference evidence="2" key="1">
    <citation type="submission" date="2022-11" db="EMBL/GenBank/DDBJ databases">
        <title>Centuries of genome instability and evolution in soft-shell clam transmissible cancer (bioRxiv).</title>
        <authorList>
            <person name="Hart S.F.M."/>
            <person name="Yonemitsu M.A."/>
            <person name="Giersch R.M."/>
            <person name="Beal B.F."/>
            <person name="Arriagada G."/>
            <person name="Davis B.W."/>
            <person name="Ostrander E.A."/>
            <person name="Goff S.P."/>
            <person name="Metzger M.J."/>
        </authorList>
    </citation>
    <scope>NUCLEOTIDE SEQUENCE</scope>
    <source>
        <strain evidence="2">MELC-2E11</strain>
        <tissue evidence="2">Siphon/mantle</tissue>
    </source>
</reference>
<accession>A0ABY7EVY0</accession>
<evidence type="ECO:0000313" key="3">
    <source>
        <dbReference type="Proteomes" id="UP001164746"/>
    </source>
</evidence>
<organism evidence="2 3">
    <name type="scientific">Mya arenaria</name>
    <name type="common">Soft-shell clam</name>
    <dbReference type="NCBI Taxonomy" id="6604"/>
    <lineage>
        <taxon>Eukaryota</taxon>
        <taxon>Metazoa</taxon>
        <taxon>Spiralia</taxon>
        <taxon>Lophotrochozoa</taxon>
        <taxon>Mollusca</taxon>
        <taxon>Bivalvia</taxon>
        <taxon>Autobranchia</taxon>
        <taxon>Heteroconchia</taxon>
        <taxon>Euheterodonta</taxon>
        <taxon>Imparidentia</taxon>
        <taxon>Neoheterodontei</taxon>
        <taxon>Myida</taxon>
        <taxon>Myoidea</taxon>
        <taxon>Myidae</taxon>
        <taxon>Mya</taxon>
    </lineage>
</organism>
<keyword evidence="3" id="KW-1185">Reference proteome</keyword>
<dbReference type="Proteomes" id="UP001164746">
    <property type="component" value="Chromosome 8"/>
</dbReference>
<proteinExistence type="predicted"/>
<evidence type="ECO:0000256" key="1">
    <source>
        <dbReference type="SAM" id="MobiDB-lite"/>
    </source>
</evidence>
<dbReference type="EMBL" id="CP111019">
    <property type="protein sequence ID" value="WAR13397.1"/>
    <property type="molecule type" value="Genomic_DNA"/>
</dbReference>
<evidence type="ECO:0000313" key="2">
    <source>
        <dbReference type="EMBL" id="WAR13397.1"/>
    </source>
</evidence>
<name>A0ABY7EVY0_MYAAR</name>
<gene>
    <name evidence="2" type="ORF">MAR_027577</name>
</gene>
<sequence>MEQQSVKEVTQAIESIICIDKPSATKDKETEIITPEVGTYVSAVYDAGKVKFKWPPVRDELWLPMKNMLKIKKRPDRARNSTQETSGYESDEHDTTNERGRMLVRMDFSNRDSGKRKGALKRWKRDKSLATSRVRMLEQERDKLFRKYRSTQRSLQRLKVRLNTGQANAEMTPNKETEKEMKDAKLDKFQREKLKKSLLFGHVLAKESKETKKATPMSKLKALHRVVSGKIVKIYKFIKHLSDKTGLCRHQLSRSITKNHQIRTGRRKVLKPVKGTMKIHAVIGQGSSKILTRDVSCYCEECLRGNMCDTWRAAKTQDTVVIEGEVNHSNEHVQ</sequence>